<keyword evidence="4 12" id="KW-0812">Transmembrane</keyword>
<dbReference type="SMART" id="SM00100">
    <property type="entry name" value="cNMP"/>
    <property type="match status" value="1"/>
</dbReference>
<feature type="transmembrane region" description="Helical" evidence="12">
    <location>
        <begin position="177"/>
        <end position="203"/>
    </location>
</feature>
<reference evidence="14" key="1">
    <citation type="journal article" date="2023" name="G3 (Bethesda)">
        <title>Whole genome assembly and annotation of the endangered Caribbean coral Acropora cervicornis.</title>
        <authorList>
            <person name="Selwyn J.D."/>
            <person name="Vollmer S.V."/>
        </authorList>
    </citation>
    <scope>NUCLEOTIDE SEQUENCE</scope>
    <source>
        <strain evidence="14">K2</strain>
    </source>
</reference>
<evidence type="ECO:0000256" key="12">
    <source>
        <dbReference type="SAM" id="Phobius"/>
    </source>
</evidence>
<dbReference type="GO" id="GO:0005886">
    <property type="term" value="C:plasma membrane"/>
    <property type="evidence" value="ECO:0007669"/>
    <property type="project" value="TreeGrafter"/>
</dbReference>
<evidence type="ECO:0000256" key="1">
    <source>
        <dbReference type="ARBA" id="ARBA00004141"/>
    </source>
</evidence>
<feature type="transmembrane region" description="Helical" evidence="12">
    <location>
        <begin position="270"/>
        <end position="294"/>
    </location>
</feature>
<evidence type="ECO:0000256" key="10">
    <source>
        <dbReference type="ARBA" id="ARBA00023136"/>
    </source>
</evidence>
<dbReference type="PRINTS" id="PR01463">
    <property type="entry name" value="EAGCHANLFMLY"/>
</dbReference>
<dbReference type="Pfam" id="PF00520">
    <property type="entry name" value="Ion_trans"/>
    <property type="match status" value="1"/>
</dbReference>
<dbReference type="Proteomes" id="UP001249851">
    <property type="component" value="Unassembled WGS sequence"/>
</dbReference>
<dbReference type="InterPro" id="IPR014710">
    <property type="entry name" value="RmlC-like_jellyroll"/>
</dbReference>
<keyword evidence="7" id="KW-0630">Potassium</keyword>
<name>A0AAD9PVH4_ACRCE</name>
<dbReference type="AlphaFoldDB" id="A0AAD9PVH4"/>
<dbReference type="InterPro" id="IPR000595">
    <property type="entry name" value="cNMP-bd_dom"/>
</dbReference>
<keyword evidence="9" id="KW-0406">Ion transport</keyword>
<keyword evidence="6" id="KW-0851">Voltage-gated channel</keyword>
<evidence type="ECO:0000256" key="3">
    <source>
        <dbReference type="ARBA" id="ARBA00022538"/>
    </source>
</evidence>
<comment type="caution">
    <text evidence="14">The sequence shown here is derived from an EMBL/GenBank/DDBJ whole genome shotgun (WGS) entry which is preliminary data.</text>
</comment>
<gene>
    <name evidence="14" type="ORF">P5673_029489</name>
</gene>
<evidence type="ECO:0000256" key="8">
    <source>
        <dbReference type="ARBA" id="ARBA00022989"/>
    </source>
</evidence>
<dbReference type="SUPFAM" id="SSF81324">
    <property type="entry name" value="Voltage-gated potassium channels"/>
    <property type="match status" value="1"/>
</dbReference>
<dbReference type="Gene3D" id="1.10.1200.260">
    <property type="match status" value="1"/>
</dbReference>
<evidence type="ECO:0000256" key="6">
    <source>
        <dbReference type="ARBA" id="ARBA00022882"/>
    </source>
</evidence>
<evidence type="ECO:0000256" key="5">
    <source>
        <dbReference type="ARBA" id="ARBA00022826"/>
    </source>
</evidence>
<dbReference type="SUPFAM" id="SSF51206">
    <property type="entry name" value="cAMP-binding domain-like"/>
    <property type="match status" value="1"/>
</dbReference>
<keyword evidence="8 12" id="KW-1133">Transmembrane helix</keyword>
<keyword evidence="2" id="KW-0813">Transport</keyword>
<dbReference type="Gene3D" id="2.60.120.10">
    <property type="entry name" value="Jelly Rolls"/>
    <property type="match status" value="1"/>
</dbReference>
<dbReference type="GO" id="GO:0005242">
    <property type="term" value="F:inward rectifier potassium channel activity"/>
    <property type="evidence" value="ECO:0007669"/>
    <property type="project" value="TreeGrafter"/>
</dbReference>
<dbReference type="InterPro" id="IPR003938">
    <property type="entry name" value="K_chnl_volt-dep_EAG/ELK/ERG"/>
</dbReference>
<evidence type="ECO:0000256" key="2">
    <source>
        <dbReference type="ARBA" id="ARBA00022448"/>
    </source>
</evidence>
<dbReference type="InterPro" id="IPR050818">
    <property type="entry name" value="KCNH_animal-type"/>
</dbReference>
<dbReference type="GO" id="GO:0034702">
    <property type="term" value="C:monoatomic ion channel complex"/>
    <property type="evidence" value="ECO:0007669"/>
    <property type="project" value="UniProtKB-KW"/>
</dbReference>
<feature type="transmembrane region" description="Helical" evidence="12">
    <location>
        <begin position="242"/>
        <end position="263"/>
    </location>
</feature>
<protein>
    <submittedName>
        <fullName evidence="14">Potassium voltage-gated channel subfamily H member 6</fullName>
    </submittedName>
</protein>
<feature type="transmembrane region" description="Helical" evidence="12">
    <location>
        <begin position="132"/>
        <end position="156"/>
    </location>
</feature>
<organism evidence="14 15">
    <name type="scientific">Acropora cervicornis</name>
    <name type="common">Staghorn coral</name>
    <dbReference type="NCBI Taxonomy" id="6130"/>
    <lineage>
        <taxon>Eukaryota</taxon>
        <taxon>Metazoa</taxon>
        <taxon>Cnidaria</taxon>
        <taxon>Anthozoa</taxon>
        <taxon>Hexacorallia</taxon>
        <taxon>Scleractinia</taxon>
        <taxon>Astrocoeniina</taxon>
        <taxon>Acroporidae</taxon>
        <taxon>Acropora</taxon>
    </lineage>
</organism>
<dbReference type="PANTHER" id="PTHR10217">
    <property type="entry name" value="VOLTAGE AND LIGAND GATED POTASSIUM CHANNEL"/>
    <property type="match status" value="1"/>
</dbReference>
<dbReference type="Gene3D" id="1.10.287.70">
    <property type="match status" value="1"/>
</dbReference>
<keyword evidence="11" id="KW-0407">Ion channel</keyword>
<dbReference type="PROSITE" id="PS50042">
    <property type="entry name" value="CNMP_BINDING_3"/>
    <property type="match status" value="1"/>
</dbReference>
<accession>A0AAD9PVH4</accession>
<evidence type="ECO:0000256" key="7">
    <source>
        <dbReference type="ARBA" id="ARBA00022958"/>
    </source>
</evidence>
<sequence>MFSVPEDFHPENLECKVQKKRSYLARCTIDHRSVFKITWDWFILALVIYTSIEIPFAAAFLGNNGHSSRDIWDKLSSREPQEIVNVIVDVMFIIDIIINFRTTFMDSSSDAIVSEPKRIAINYLKTWFVVDFVAALPFDFLIRTGAKGAASLAGLLKTARLLRLIRVSRKMDRYSEFGLAVIFLLTAFFALIAHWLACIWNVIGEYEIKVPYGWIQRLVDDTVSKTVNGSFPASRLGVGSRYITALYFTITSLTSIGFGNVAPNTDKEKIFAVLMMLVGALFYAVIFGNLTAIIQRLYSRTNRYHQDVRVVNECIAVHGIPESLQITLREYFTTEQAATRGDEIESIMYRFPESLQAEIRVHMSHCLFEMFDIFHGLSDACLRALAGVFRVKFFPRQVHLLREGDQVTKLYFIVSGSVDVMQGIQCSMCLGPGDIAGFNVMSRERRRGHCLKSYVSLVAKVRSEAYVITWRDLVHVIRVYPEIKERLAVDQMNLSCNLVSSGMTDNPLIPWSFAANHLACKGVKHAKRALSKKKTTGNEDEIEGELITVKKTHLEKLEAKLSRVEDTLDEIVMFLGNNDRFASSSQLSQSHLFSKTSVV</sequence>
<evidence type="ECO:0000256" key="11">
    <source>
        <dbReference type="ARBA" id="ARBA00023303"/>
    </source>
</evidence>
<keyword evidence="10 12" id="KW-0472">Membrane</keyword>
<dbReference type="InterPro" id="IPR005821">
    <property type="entry name" value="Ion_trans_dom"/>
</dbReference>
<evidence type="ECO:0000313" key="14">
    <source>
        <dbReference type="EMBL" id="KAK2549892.1"/>
    </source>
</evidence>
<evidence type="ECO:0000256" key="9">
    <source>
        <dbReference type="ARBA" id="ARBA00023065"/>
    </source>
</evidence>
<proteinExistence type="predicted"/>
<evidence type="ECO:0000313" key="15">
    <source>
        <dbReference type="Proteomes" id="UP001249851"/>
    </source>
</evidence>
<dbReference type="PANTHER" id="PTHR10217:SF548">
    <property type="entry name" value="GH12235P"/>
    <property type="match status" value="1"/>
</dbReference>
<feature type="transmembrane region" description="Helical" evidence="12">
    <location>
        <begin position="83"/>
        <end position="100"/>
    </location>
</feature>
<dbReference type="InterPro" id="IPR018490">
    <property type="entry name" value="cNMP-bd_dom_sf"/>
</dbReference>
<dbReference type="GO" id="GO:0042391">
    <property type="term" value="P:regulation of membrane potential"/>
    <property type="evidence" value="ECO:0007669"/>
    <property type="project" value="TreeGrafter"/>
</dbReference>
<dbReference type="CDD" id="cd00038">
    <property type="entry name" value="CAP_ED"/>
    <property type="match status" value="1"/>
</dbReference>
<keyword evidence="15" id="KW-1185">Reference proteome</keyword>
<feature type="domain" description="Cyclic nucleotide-binding" evidence="13">
    <location>
        <begin position="373"/>
        <end position="437"/>
    </location>
</feature>
<evidence type="ECO:0000259" key="13">
    <source>
        <dbReference type="PROSITE" id="PS50042"/>
    </source>
</evidence>
<keyword evidence="5" id="KW-0631">Potassium channel</keyword>
<reference evidence="14" key="2">
    <citation type="journal article" date="2023" name="Science">
        <title>Genomic signatures of disease resistance in endangered staghorn corals.</title>
        <authorList>
            <person name="Vollmer S.V."/>
            <person name="Selwyn J.D."/>
            <person name="Despard B.A."/>
            <person name="Roesel C.L."/>
        </authorList>
    </citation>
    <scope>NUCLEOTIDE SEQUENCE</scope>
    <source>
        <strain evidence="14">K2</strain>
    </source>
</reference>
<evidence type="ECO:0000256" key="4">
    <source>
        <dbReference type="ARBA" id="ARBA00022692"/>
    </source>
</evidence>
<keyword evidence="3" id="KW-0633">Potassium transport</keyword>
<feature type="transmembrane region" description="Helical" evidence="12">
    <location>
        <begin position="41"/>
        <end position="62"/>
    </location>
</feature>
<comment type="subcellular location">
    <subcellularLocation>
        <location evidence="1">Membrane</location>
        <topology evidence="1">Multi-pass membrane protein</topology>
    </subcellularLocation>
</comment>
<dbReference type="EMBL" id="JARQWQ010000118">
    <property type="protein sequence ID" value="KAK2549892.1"/>
    <property type="molecule type" value="Genomic_DNA"/>
</dbReference>